<dbReference type="SUPFAM" id="SSF46785">
    <property type="entry name" value="Winged helix' DNA-binding domain"/>
    <property type="match status" value="1"/>
</dbReference>
<dbReference type="Pfam" id="PF01051">
    <property type="entry name" value="Rep3_N"/>
    <property type="match status" value="1"/>
</dbReference>
<comment type="similarity">
    <text evidence="1">Belongs to the initiator RepB protein family.</text>
</comment>
<name>A0A106QBM2_9BURK</name>
<evidence type="ECO:0000256" key="1">
    <source>
        <dbReference type="ARBA" id="ARBA00038283"/>
    </source>
</evidence>
<dbReference type="AlphaFoldDB" id="A0A106QBM2"/>
<dbReference type="InterPro" id="IPR036390">
    <property type="entry name" value="WH_DNA-bd_sf"/>
</dbReference>
<evidence type="ECO:0000313" key="4">
    <source>
        <dbReference type="Proteomes" id="UP000060630"/>
    </source>
</evidence>
<comment type="caution">
    <text evidence="3">The sequence shown here is derived from an EMBL/GenBank/DDBJ whole genome shotgun (WGS) entry which is preliminary data.</text>
</comment>
<dbReference type="GO" id="GO:0006270">
    <property type="term" value="P:DNA replication initiation"/>
    <property type="evidence" value="ECO:0007669"/>
    <property type="project" value="InterPro"/>
</dbReference>
<reference evidence="3 4" key="1">
    <citation type="submission" date="2015-11" db="EMBL/GenBank/DDBJ databases">
        <title>Expanding the genomic diversity of Burkholderia species for the development of highly accurate diagnostics.</title>
        <authorList>
            <person name="Sahl J."/>
            <person name="Keim P."/>
            <person name="Wagner D."/>
        </authorList>
    </citation>
    <scope>NUCLEOTIDE SEQUENCE [LARGE SCALE GENOMIC DNA]</scope>
    <source>
        <strain evidence="3 4">MSMB2087WGS</strain>
    </source>
</reference>
<organism evidence="3 4">
    <name type="scientific">Burkholderia ubonensis</name>
    <dbReference type="NCBI Taxonomy" id="101571"/>
    <lineage>
        <taxon>Bacteria</taxon>
        <taxon>Pseudomonadati</taxon>
        <taxon>Pseudomonadota</taxon>
        <taxon>Betaproteobacteria</taxon>
        <taxon>Burkholderiales</taxon>
        <taxon>Burkholderiaceae</taxon>
        <taxon>Burkholderia</taxon>
        <taxon>Burkholderia cepacia complex</taxon>
    </lineage>
</organism>
<evidence type="ECO:0000313" key="3">
    <source>
        <dbReference type="EMBL" id="KWA84004.1"/>
    </source>
</evidence>
<gene>
    <name evidence="3" type="ORF">WL29_21810</name>
</gene>
<dbReference type="EMBL" id="LPHD01000049">
    <property type="protein sequence ID" value="KWA84004.1"/>
    <property type="molecule type" value="Genomic_DNA"/>
</dbReference>
<sequence>MEASASQQLALALFEDLAPRGEGVEKAPKDLGFRRSNAFIKITDLSLAGRRLVDVAYFLVAEDPELRKEYRVDYGLFKWLLGTTSNNRRHLTKLIREAQRAAIVLDTIDVEDPAKDRWGSVPLMGPAFVENGEFIFELAERMQRAIKNPKAFHFLSLRYVFESVHSKVLYDRLQPYMDEGVTPWFDLQALREWMECDKKTYQLFKHFRSKVLDPAITEIRAVAGLNVEMVTMNVPGSKRIGQVRFRLSESRQPNEQKAAFIVLRSLYETLRKEFALNQDEFNEIITNREVYTDERIQQAIDYTRHNVALGKVKLRAGGYFMKSLREGYLLGELDKEIHQRKLDASTAQQAAVTELAERQEKMRAAAVAREQRDIELGWETYGKLGPEEQAALVQEFCSSQAAKILARFIKVEPKDLPEMLSTNPQVRSNFGTFVAGRVQKAAKAARAARKTGTTDRPLF</sequence>
<protein>
    <submittedName>
        <fullName evidence="3">Replication initiation protein</fullName>
    </submittedName>
</protein>
<dbReference type="RefSeq" id="WP_060192386.1">
    <property type="nucleotide sequence ID" value="NZ_LPHD01000049.1"/>
</dbReference>
<proteinExistence type="inferred from homology"/>
<dbReference type="InterPro" id="IPR036388">
    <property type="entry name" value="WH-like_DNA-bd_sf"/>
</dbReference>
<dbReference type="Proteomes" id="UP000060630">
    <property type="component" value="Unassembled WGS sequence"/>
</dbReference>
<feature type="domain" description="Initiator Rep protein WH1" evidence="2">
    <location>
        <begin position="35"/>
        <end position="173"/>
    </location>
</feature>
<dbReference type="Gene3D" id="1.10.10.10">
    <property type="entry name" value="Winged helix-like DNA-binding domain superfamily/Winged helix DNA-binding domain"/>
    <property type="match status" value="1"/>
</dbReference>
<accession>A0A106QBM2</accession>
<dbReference type="Pfam" id="PF21205">
    <property type="entry name" value="Rep3_C"/>
    <property type="match status" value="1"/>
</dbReference>
<dbReference type="InterPro" id="IPR000525">
    <property type="entry name" value="Initiator_Rep_WH1"/>
</dbReference>
<evidence type="ECO:0000259" key="2">
    <source>
        <dbReference type="Pfam" id="PF01051"/>
    </source>
</evidence>
<dbReference type="GO" id="GO:0003887">
    <property type="term" value="F:DNA-directed DNA polymerase activity"/>
    <property type="evidence" value="ECO:0007669"/>
    <property type="project" value="InterPro"/>
</dbReference>